<dbReference type="InterPro" id="IPR052165">
    <property type="entry name" value="Membrane_assoc_protease"/>
</dbReference>
<dbReference type="PANTHER" id="PTHR33507:SF3">
    <property type="entry name" value="INNER MEMBRANE PROTEIN YBBJ"/>
    <property type="match status" value="1"/>
</dbReference>
<evidence type="ECO:0000256" key="5">
    <source>
        <dbReference type="SAM" id="Phobius"/>
    </source>
</evidence>
<comment type="caution">
    <text evidence="7">The sequence shown here is derived from an EMBL/GenBank/DDBJ whole genome shotgun (WGS) entry which is preliminary data.</text>
</comment>
<dbReference type="InterPro" id="IPR002810">
    <property type="entry name" value="NfeD-like_C"/>
</dbReference>
<proteinExistence type="predicted"/>
<feature type="transmembrane region" description="Helical" evidence="5">
    <location>
        <begin position="24"/>
        <end position="39"/>
    </location>
</feature>
<dbReference type="SUPFAM" id="SSF141322">
    <property type="entry name" value="NfeD domain-like"/>
    <property type="match status" value="1"/>
</dbReference>
<dbReference type="Gene3D" id="2.40.50.140">
    <property type="entry name" value="Nucleic acid-binding proteins"/>
    <property type="match status" value="1"/>
</dbReference>
<reference evidence="7" key="1">
    <citation type="journal article" date="2020" name="mSystems">
        <title>Genome- and Community-Level Interaction Insights into Carbon Utilization and Element Cycling Functions of Hydrothermarchaeota in Hydrothermal Sediment.</title>
        <authorList>
            <person name="Zhou Z."/>
            <person name="Liu Y."/>
            <person name="Xu W."/>
            <person name="Pan J."/>
            <person name="Luo Z.H."/>
            <person name="Li M."/>
        </authorList>
    </citation>
    <scope>NUCLEOTIDE SEQUENCE [LARGE SCALE GENOMIC DNA]</scope>
    <source>
        <strain evidence="7">SpSt-289</strain>
    </source>
</reference>
<organism evidence="7">
    <name type="scientific">Caldilinea aerophila</name>
    <dbReference type="NCBI Taxonomy" id="133453"/>
    <lineage>
        <taxon>Bacteria</taxon>
        <taxon>Bacillati</taxon>
        <taxon>Chloroflexota</taxon>
        <taxon>Caldilineae</taxon>
        <taxon>Caldilineales</taxon>
        <taxon>Caldilineaceae</taxon>
        <taxon>Caldilinea</taxon>
    </lineage>
</organism>
<comment type="subcellular location">
    <subcellularLocation>
        <location evidence="1">Membrane</location>
        <topology evidence="1">Multi-pass membrane protein</topology>
    </subcellularLocation>
</comment>
<gene>
    <name evidence="7" type="ORF">ENQ20_04810</name>
</gene>
<protein>
    <submittedName>
        <fullName evidence="7">NfeD family protein</fullName>
    </submittedName>
</protein>
<dbReference type="GO" id="GO:0005886">
    <property type="term" value="C:plasma membrane"/>
    <property type="evidence" value="ECO:0007669"/>
    <property type="project" value="TreeGrafter"/>
</dbReference>
<dbReference type="EMBL" id="DSMG01000053">
    <property type="protein sequence ID" value="HDX30797.1"/>
    <property type="molecule type" value="Genomic_DNA"/>
</dbReference>
<evidence type="ECO:0000313" key="7">
    <source>
        <dbReference type="EMBL" id="HDX30797.1"/>
    </source>
</evidence>
<keyword evidence="2 5" id="KW-0812">Transmembrane</keyword>
<dbReference type="InterPro" id="IPR012340">
    <property type="entry name" value="NA-bd_OB-fold"/>
</dbReference>
<keyword evidence="4 5" id="KW-0472">Membrane</keyword>
<feature type="domain" description="NfeD-like C-terminal" evidence="6">
    <location>
        <begin position="104"/>
        <end position="163"/>
    </location>
</feature>
<name>A0A7C1FEK7_9CHLR</name>
<accession>A0A7C1FEK7</accession>
<evidence type="ECO:0000256" key="1">
    <source>
        <dbReference type="ARBA" id="ARBA00004141"/>
    </source>
</evidence>
<dbReference type="AlphaFoldDB" id="A0A7C1FEK7"/>
<evidence type="ECO:0000256" key="3">
    <source>
        <dbReference type="ARBA" id="ARBA00022989"/>
    </source>
</evidence>
<evidence type="ECO:0000259" key="6">
    <source>
        <dbReference type="Pfam" id="PF01957"/>
    </source>
</evidence>
<evidence type="ECO:0000256" key="4">
    <source>
        <dbReference type="ARBA" id="ARBA00023136"/>
    </source>
</evidence>
<dbReference type="Pfam" id="PF01957">
    <property type="entry name" value="NfeD"/>
    <property type="match status" value="1"/>
</dbReference>
<feature type="transmembrane region" description="Helical" evidence="5">
    <location>
        <begin position="72"/>
        <end position="90"/>
    </location>
</feature>
<dbReference type="PANTHER" id="PTHR33507">
    <property type="entry name" value="INNER MEMBRANE PROTEIN YBBJ"/>
    <property type="match status" value="1"/>
</dbReference>
<keyword evidence="3 5" id="KW-1133">Transmembrane helix</keyword>
<sequence>MEAQGTEGAGQKHDQEASMVNNEFWMWGWIALAIIFMIAELFTSGFFLFCFGVGAGVAALSAYLGLDPFLQIFVFILASGIAVLLTRPIARRLTEHTPNFVGSDRVLNRPGVVLTEINPALGSGMVRVDAEEWRAVSEDGGVIPKGTIIRVLRIDGTRLVVRPDPGRTLTED</sequence>
<evidence type="ECO:0000256" key="2">
    <source>
        <dbReference type="ARBA" id="ARBA00022692"/>
    </source>
</evidence>